<dbReference type="PANTHER" id="PTHR21428:SF11">
    <property type="entry name" value="MEDIATOR OF RNA POLYMERASE II TRANSCRIPTION SUBUNIT 7"/>
    <property type="match status" value="1"/>
</dbReference>
<dbReference type="GO" id="GO:0016592">
    <property type="term" value="C:mediator complex"/>
    <property type="evidence" value="ECO:0007669"/>
    <property type="project" value="InterPro"/>
</dbReference>
<evidence type="ECO:0000256" key="3">
    <source>
        <dbReference type="ARBA" id="ARBA00011837"/>
    </source>
</evidence>
<keyword evidence="5 10" id="KW-0805">Transcription regulation</keyword>
<dbReference type="InterPro" id="IPR044888">
    <property type="entry name" value="Mediatior_Med7_sf"/>
</dbReference>
<dbReference type="GO" id="GO:0070847">
    <property type="term" value="C:core mediator complex"/>
    <property type="evidence" value="ECO:0007669"/>
    <property type="project" value="TreeGrafter"/>
</dbReference>
<name>A0A6V8QTB5_TRIAP</name>
<sequence length="267" mass="29800">MADQQEPHSLASTFPNPPDFWKAFTPDRLARIEELRRAHATDEDEDDEGADAVRIPNLPEDLIALQPPPEPADGRWRVFGDQYMLDDKLPTLEEQGIDNLPAAGSSDAKDAKHYDRAFELKRLAKSLLLNFLELTGVMARSPADAEAKIKDLRTIFINIHHILNEYRPHQARESAIEMMQDHLDRTRTETAAIRTQVDKARKVLEGLGSLDLSSFKMQGQGDDEGSSVQVQGDAKAGVALRTEEERREAAVLEREAAAWATADALIL</sequence>
<dbReference type="SUPFAM" id="SSF140718">
    <property type="entry name" value="Mediator hinge subcomplex-like"/>
    <property type="match status" value="1"/>
</dbReference>
<evidence type="ECO:0000256" key="7">
    <source>
        <dbReference type="ARBA" id="ARBA00023163"/>
    </source>
</evidence>
<dbReference type="EMBL" id="BLZH01000006">
    <property type="protein sequence ID" value="GFP55851.1"/>
    <property type="molecule type" value="Genomic_DNA"/>
</dbReference>
<evidence type="ECO:0000313" key="13">
    <source>
        <dbReference type="Proteomes" id="UP000517252"/>
    </source>
</evidence>
<evidence type="ECO:0000256" key="11">
    <source>
        <dbReference type="SAM" id="MobiDB-lite"/>
    </source>
</evidence>
<comment type="function">
    <text evidence="9">Component of the Mediator complex, a coactivator involved in the regulated transcription of nearly all RNA polymerase II-dependent genes. Mediator functions as a bridge to convey information from gene-specific regulatory proteins to the basal RNA polymerase II transcription machinery. Mediator is recruited to promoters by direct interactions with regulatory proteins and serves as a scaffold for the assembly of a functional preinitiation complex with RNA polymerase II and the general transcription factors.</text>
</comment>
<keyword evidence="7 10" id="KW-0804">Transcription</keyword>
<protein>
    <recommendedName>
        <fullName evidence="4 10">Mediator of RNA polymerase II transcription subunit 7</fullName>
    </recommendedName>
</protein>
<comment type="subcellular location">
    <subcellularLocation>
        <location evidence="1 10">Nucleus</location>
    </subcellularLocation>
</comment>
<dbReference type="AlphaFoldDB" id="A0A6V8QTB5"/>
<organism evidence="12 13">
    <name type="scientific">Trichoderma asperellum</name>
    <name type="common">Filamentous fungus</name>
    <dbReference type="NCBI Taxonomy" id="101201"/>
    <lineage>
        <taxon>Eukaryota</taxon>
        <taxon>Fungi</taxon>
        <taxon>Dikarya</taxon>
        <taxon>Ascomycota</taxon>
        <taxon>Pezizomycotina</taxon>
        <taxon>Sordariomycetes</taxon>
        <taxon>Hypocreomycetidae</taxon>
        <taxon>Hypocreales</taxon>
        <taxon>Hypocreaceae</taxon>
        <taxon>Trichoderma</taxon>
    </lineage>
</organism>
<feature type="region of interest" description="Disordered" evidence="11">
    <location>
        <begin position="1"/>
        <end position="22"/>
    </location>
</feature>
<comment type="similarity">
    <text evidence="2 10">Belongs to the Mediator complex subunit 7 family.</text>
</comment>
<feature type="region of interest" description="Disordered" evidence="11">
    <location>
        <begin position="218"/>
        <end position="241"/>
    </location>
</feature>
<dbReference type="GO" id="GO:0003712">
    <property type="term" value="F:transcription coregulator activity"/>
    <property type="evidence" value="ECO:0007669"/>
    <property type="project" value="InterPro"/>
</dbReference>
<reference evidence="12 13" key="1">
    <citation type="submission" date="2020-07" db="EMBL/GenBank/DDBJ databases">
        <title>Trichoderma asperellum IC-1 whole genome shotgun sequence.</title>
        <authorList>
            <person name="Kanamasa S."/>
            <person name="Takahashi H."/>
        </authorList>
    </citation>
    <scope>NUCLEOTIDE SEQUENCE [LARGE SCALE GENOMIC DNA]</scope>
    <source>
        <strain evidence="12 13">IC-1</strain>
    </source>
</reference>
<keyword evidence="6 10" id="KW-0010">Activator</keyword>
<dbReference type="OrthoDB" id="10253553at2759"/>
<evidence type="ECO:0000256" key="5">
    <source>
        <dbReference type="ARBA" id="ARBA00023015"/>
    </source>
</evidence>
<dbReference type="GO" id="GO:0006357">
    <property type="term" value="P:regulation of transcription by RNA polymerase II"/>
    <property type="evidence" value="ECO:0007669"/>
    <property type="project" value="InterPro"/>
</dbReference>
<dbReference type="Pfam" id="PF05983">
    <property type="entry name" value="Med7"/>
    <property type="match status" value="1"/>
</dbReference>
<comment type="caution">
    <text evidence="12">The sequence shown here is derived from an EMBL/GenBank/DDBJ whole genome shotgun (WGS) entry which is preliminary data.</text>
</comment>
<gene>
    <name evidence="12" type="ORF">TASIC1_0006002100</name>
</gene>
<evidence type="ECO:0000313" key="12">
    <source>
        <dbReference type="EMBL" id="GFP55851.1"/>
    </source>
</evidence>
<evidence type="ECO:0000256" key="8">
    <source>
        <dbReference type="ARBA" id="ARBA00023242"/>
    </source>
</evidence>
<evidence type="ECO:0000256" key="9">
    <source>
        <dbReference type="ARBA" id="ARBA00025687"/>
    </source>
</evidence>
<evidence type="ECO:0000256" key="1">
    <source>
        <dbReference type="ARBA" id="ARBA00004123"/>
    </source>
</evidence>
<dbReference type="PANTHER" id="PTHR21428">
    <property type="entry name" value="MEDIATOR OF RNA POLYMERASE II TRANSCRIPTION SUBUNIT 7"/>
    <property type="match status" value="1"/>
</dbReference>
<dbReference type="InterPro" id="IPR009244">
    <property type="entry name" value="Mediatior_Med7"/>
</dbReference>
<evidence type="ECO:0000256" key="4">
    <source>
        <dbReference type="ARBA" id="ARBA00020631"/>
    </source>
</evidence>
<dbReference type="Gene3D" id="6.10.140.1520">
    <property type="match status" value="1"/>
</dbReference>
<proteinExistence type="inferred from homology"/>
<evidence type="ECO:0000256" key="6">
    <source>
        <dbReference type="ARBA" id="ARBA00023159"/>
    </source>
</evidence>
<keyword evidence="8 10" id="KW-0539">Nucleus</keyword>
<dbReference type="Proteomes" id="UP000517252">
    <property type="component" value="Unassembled WGS sequence"/>
</dbReference>
<dbReference type="Gene3D" id="6.10.140.200">
    <property type="match status" value="1"/>
</dbReference>
<evidence type="ECO:0000256" key="2">
    <source>
        <dbReference type="ARBA" id="ARBA00009994"/>
    </source>
</evidence>
<dbReference type="InterPro" id="IPR037212">
    <property type="entry name" value="Med7/Med21-like"/>
</dbReference>
<comment type="subunit">
    <text evidence="3 10">Component of the Mediator complex.</text>
</comment>
<accession>A0A6V8QTB5</accession>
<evidence type="ECO:0000256" key="10">
    <source>
        <dbReference type="RuleBase" id="RU364060"/>
    </source>
</evidence>